<proteinExistence type="predicted"/>
<comment type="caution">
    <text evidence="1">The sequence shown here is derived from an EMBL/GenBank/DDBJ whole genome shotgun (WGS) entry which is preliminary data.</text>
</comment>
<dbReference type="AlphaFoldDB" id="A0A811UW48"/>
<name>A0A811UW48_CERCA</name>
<evidence type="ECO:0000313" key="2">
    <source>
        <dbReference type="Proteomes" id="UP000606786"/>
    </source>
</evidence>
<gene>
    <name evidence="1" type="ORF">CCAP1982_LOCUS10393</name>
</gene>
<organism evidence="1 2">
    <name type="scientific">Ceratitis capitata</name>
    <name type="common">Mediterranean fruit fly</name>
    <name type="synonym">Tephritis capitata</name>
    <dbReference type="NCBI Taxonomy" id="7213"/>
    <lineage>
        <taxon>Eukaryota</taxon>
        <taxon>Metazoa</taxon>
        <taxon>Ecdysozoa</taxon>
        <taxon>Arthropoda</taxon>
        <taxon>Hexapoda</taxon>
        <taxon>Insecta</taxon>
        <taxon>Pterygota</taxon>
        <taxon>Neoptera</taxon>
        <taxon>Endopterygota</taxon>
        <taxon>Diptera</taxon>
        <taxon>Brachycera</taxon>
        <taxon>Muscomorpha</taxon>
        <taxon>Tephritoidea</taxon>
        <taxon>Tephritidae</taxon>
        <taxon>Ceratitis</taxon>
        <taxon>Ceratitis</taxon>
    </lineage>
</organism>
<sequence>MGLFVNEPTLLSQETVFAWHITGSTETFNNANNTVSFYNQVDLEKLLIAYR</sequence>
<dbReference type="EMBL" id="CAJHJT010000023">
    <property type="protein sequence ID" value="CAD7001906.1"/>
    <property type="molecule type" value="Genomic_DNA"/>
</dbReference>
<reference evidence="1" key="1">
    <citation type="submission" date="2020-11" db="EMBL/GenBank/DDBJ databases">
        <authorList>
            <person name="Whitehead M."/>
        </authorList>
    </citation>
    <scope>NUCLEOTIDE SEQUENCE</scope>
    <source>
        <strain evidence="1">EGII</strain>
    </source>
</reference>
<keyword evidence="2" id="KW-1185">Reference proteome</keyword>
<feature type="non-terminal residue" evidence="1">
    <location>
        <position position="51"/>
    </location>
</feature>
<protein>
    <submittedName>
        <fullName evidence="1">(Mediterranean fruit fly) hypothetical protein</fullName>
    </submittedName>
</protein>
<evidence type="ECO:0000313" key="1">
    <source>
        <dbReference type="EMBL" id="CAD7001906.1"/>
    </source>
</evidence>
<accession>A0A811UW48</accession>
<dbReference type="Proteomes" id="UP000606786">
    <property type="component" value="Unassembled WGS sequence"/>
</dbReference>